<dbReference type="EMBL" id="JAYRBN010000113">
    <property type="protein sequence ID" value="KAL2723763.1"/>
    <property type="molecule type" value="Genomic_DNA"/>
</dbReference>
<dbReference type="PANTHER" id="PTHR22227:SF6">
    <property type="entry name" value="FAMILY WITH SEQUENCE SIMILARITY 122B ISOFORM X1"/>
    <property type="match status" value="1"/>
</dbReference>
<evidence type="ECO:0000256" key="1">
    <source>
        <dbReference type="ARBA" id="ARBA00006725"/>
    </source>
</evidence>
<keyword evidence="3" id="KW-1185">Reference proteome</keyword>
<dbReference type="PANTHER" id="PTHR22227">
    <property type="entry name" value="FAMILY WITH SEQUENCE SIMILARITY 122B ISOFORM X1"/>
    <property type="match status" value="1"/>
</dbReference>
<dbReference type="InterPro" id="IPR026716">
    <property type="entry name" value="PBIR1/2/3"/>
</dbReference>
<protein>
    <submittedName>
        <fullName evidence="2">PPP2R1A-PPP2R2A-interacting phosphatase regulator 1</fullName>
    </submittedName>
</protein>
<gene>
    <name evidence="2" type="ORF">V1477_018995</name>
</gene>
<dbReference type="AlphaFoldDB" id="A0ABD2AT42"/>
<accession>A0ABD2AT42</accession>
<evidence type="ECO:0000313" key="2">
    <source>
        <dbReference type="EMBL" id="KAL2723763.1"/>
    </source>
</evidence>
<organism evidence="2 3">
    <name type="scientific">Vespula maculifrons</name>
    <name type="common">Eastern yellow jacket</name>
    <name type="synonym">Wasp</name>
    <dbReference type="NCBI Taxonomy" id="7453"/>
    <lineage>
        <taxon>Eukaryota</taxon>
        <taxon>Metazoa</taxon>
        <taxon>Ecdysozoa</taxon>
        <taxon>Arthropoda</taxon>
        <taxon>Hexapoda</taxon>
        <taxon>Insecta</taxon>
        <taxon>Pterygota</taxon>
        <taxon>Neoptera</taxon>
        <taxon>Endopterygota</taxon>
        <taxon>Hymenoptera</taxon>
        <taxon>Apocrita</taxon>
        <taxon>Aculeata</taxon>
        <taxon>Vespoidea</taxon>
        <taxon>Vespidae</taxon>
        <taxon>Vespinae</taxon>
        <taxon>Vespula</taxon>
    </lineage>
</organism>
<comment type="caution">
    <text evidence="2">The sequence shown here is derived from an EMBL/GenBank/DDBJ whole genome shotgun (WGS) entry which is preliminary data.</text>
</comment>
<proteinExistence type="inferred from homology"/>
<reference evidence="2 3" key="1">
    <citation type="journal article" date="2024" name="Ann. Entomol. Soc. Am.">
        <title>Genomic analyses of the southern and eastern yellowjacket wasps (Hymenoptera: Vespidae) reveal evolutionary signatures of social life.</title>
        <authorList>
            <person name="Catto M.A."/>
            <person name="Caine P.B."/>
            <person name="Orr S.E."/>
            <person name="Hunt B.G."/>
            <person name="Goodisman M.A.D."/>
        </authorList>
    </citation>
    <scope>NUCLEOTIDE SEQUENCE [LARGE SCALE GENOMIC DNA]</scope>
    <source>
        <strain evidence="2">232</strain>
        <tissue evidence="2">Head and thorax</tissue>
    </source>
</reference>
<sequence length="497" mass="55109">MDVDCPIVSLKRSSSAPMINEISATMSVTSPSTSAPRNAVSTFNVFANSPRLRRFSTSSPCSIPRLTPRVSQLRQEECIDVAGREAAHEKEIHSAMQISQSWEDLTLEAEGLSFKDSESPSHLNRAERQIAKRILDPLSLNLSANGPPLCSSPSPTRSGLNQRQCYSPGIHMVNWKSNLSPSPTRKAFATRRSLSPIRPSCLGPVKRKFELDDTGVDHHLYPPAKRTSGSIIQSAFRLDTISSPLSGTISSVGTPESLSSADSPSFSFQPVDSPSPVCIGPNSDDILNETSMQAETIDQIQTDKISQVLLPCYEPNFNRLTLATVMPLWLVSKNEIVSGNNCNTWSVLETMHFHDKTGFCTLRVNLPAFLFHCCTSTMEEQDINLNYKHNAVINNLYHIVKYLYIISPFQIHALTIISNICFSCSESKLEAYVIVINYNVKLFIFLTSFKSKTTCIDDPNNALIVEKTIHQCCCLVDKSILYIPKVKVNFSEDTYAS</sequence>
<evidence type="ECO:0000313" key="3">
    <source>
        <dbReference type="Proteomes" id="UP001607303"/>
    </source>
</evidence>
<comment type="similarity">
    <text evidence="1">Belongs to the FAM122 family.</text>
</comment>
<dbReference type="Proteomes" id="UP001607303">
    <property type="component" value="Unassembled WGS sequence"/>
</dbReference>
<name>A0ABD2AT42_VESMC</name>